<gene>
    <name evidence="1" type="ORF">NG821_04030</name>
</gene>
<evidence type="ECO:0000313" key="2">
    <source>
        <dbReference type="Proteomes" id="UP001204015"/>
    </source>
</evidence>
<protein>
    <recommendedName>
        <fullName evidence="3">Lipoprotein</fullName>
    </recommendedName>
</protein>
<dbReference type="EMBL" id="JAMXLY010000010">
    <property type="protein sequence ID" value="MCO6025017.1"/>
    <property type="molecule type" value="Genomic_DNA"/>
</dbReference>
<keyword evidence="2" id="KW-1185">Reference proteome</keyword>
<reference evidence="1 2" key="1">
    <citation type="submission" date="2022-06" db="EMBL/GenBank/DDBJ databases">
        <title>A taxonomic note on the genus Prevotella: Description of four novel genera and emended description of the genera Hallella and Xylanibacter.</title>
        <authorList>
            <person name="Hitch T.C.A."/>
        </authorList>
    </citation>
    <scope>NUCLEOTIDE SEQUENCE [LARGE SCALE GENOMIC DNA]</scope>
    <source>
        <strain evidence="1 2">DSM 100619</strain>
    </source>
</reference>
<comment type="caution">
    <text evidence="1">The sequence shown here is derived from an EMBL/GenBank/DDBJ whole genome shotgun (WGS) entry which is preliminary data.</text>
</comment>
<accession>A0ABT1BVA8</accession>
<evidence type="ECO:0000313" key="1">
    <source>
        <dbReference type="EMBL" id="MCO6025017.1"/>
    </source>
</evidence>
<proteinExistence type="predicted"/>
<organism evidence="1 2">
    <name type="scientific">Segatella cerevisiae</name>
    <dbReference type="NCBI Taxonomy" id="2053716"/>
    <lineage>
        <taxon>Bacteria</taxon>
        <taxon>Pseudomonadati</taxon>
        <taxon>Bacteroidota</taxon>
        <taxon>Bacteroidia</taxon>
        <taxon>Bacteroidales</taxon>
        <taxon>Prevotellaceae</taxon>
        <taxon>Segatella</taxon>
    </lineage>
</organism>
<dbReference type="PROSITE" id="PS51257">
    <property type="entry name" value="PROKAR_LIPOPROTEIN"/>
    <property type="match status" value="1"/>
</dbReference>
<evidence type="ECO:0008006" key="3">
    <source>
        <dbReference type="Google" id="ProtNLM"/>
    </source>
</evidence>
<name>A0ABT1BVA8_9BACT</name>
<dbReference type="RefSeq" id="WP_252760380.1">
    <property type="nucleotide sequence ID" value="NZ_JAMXLY010000010.1"/>
</dbReference>
<sequence length="125" mass="14607">MKARIFFFLMLSLLLFTGCGERHQGKTLIRNFLNQNLTYGDIEEDHYGQLDSTTLVTNERVLKMREATSRLPEFHRNISYGSPTPTLLFITVKYKIVGDQGKEQNYQQTFYMDKDLTQIVAFKNN</sequence>
<dbReference type="Proteomes" id="UP001204015">
    <property type="component" value="Unassembled WGS sequence"/>
</dbReference>